<evidence type="ECO:0000256" key="1">
    <source>
        <dbReference type="SAM" id="Coils"/>
    </source>
</evidence>
<protein>
    <recommendedName>
        <fullName evidence="4">PDZ domain-containing protein</fullName>
    </recommendedName>
</protein>
<sequence>MLKHSMALWGIKEVAEIDPLIDLLIDVFAFEKAKLHHEIKASDTQLLHRLSRILMSNKWSSPMPSHGLMHIYPNEEPCALTTESQFYLNTSQYGKENSSIYFTPLVASPLHRACIRYKLYNTDIGLADLDNSDTKPFLGTENKIEDNHLWLGIAIEQDTLNKLDSLAITFLSEDVGLYPLLNTMSIHGENGIHINHQKTIFKPDELDETHYFNEIITYYTDCFYTLTLVHDAHVKKSIDELFPYAKKGVDGMDYEEKLFWVKIKLPEVFTKQKIKGLNAFLNVVPVVNRRRLYKQHNFKKNGRIVSLPSENDNFFLNIKSLQDDIGNYLKNILSHYNTNTNGTYSLYFGDLEKFDTRSAKVLVNKVSQAIREEGNAFAAMNPEKLNTYLTELVKQLDVLEQKAVEKIKEIDTIERSFLLTYPYPNATNYEIEYWTTNADLANGFNEEHIFNQYATNQFDMKKTRLLTKTVGGKIRKGEREQIDSLRYGLLTKERIVSVADVKSYIHQQIGNRILTIDVKPGAQISKDKKKGIIRTTDIIITLNSMFLSKLDLERLSFYLENELTSKSISNIPYQVIIQ</sequence>
<feature type="coiled-coil region" evidence="1">
    <location>
        <begin position="389"/>
        <end position="416"/>
    </location>
</feature>
<evidence type="ECO:0008006" key="4">
    <source>
        <dbReference type="Google" id="ProtNLM"/>
    </source>
</evidence>
<evidence type="ECO:0000313" key="2">
    <source>
        <dbReference type="EMBL" id="MFB9056260.1"/>
    </source>
</evidence>
<proteinExistence type="predicted"/>
<reference evidence="2 3" key="1">
    <citation type="submission" date="2024-09" db="EMBL/GenBank/DDBJ databases">
        <authorList>
            <person name="Sun Q."/>
            <person name="Mori K."/>
        </authorList>
    </citation>
    <scope>NUCLEOTIDE SEQUENCE [LARGE SCALE GENOMIC DNA]</scope>
    <source>
        <strain evidence="2 3">CECT 8622</strain>
    </source>
</reference>
<organism evidence="2 3">
    <name type="scientific">Mariniflexile ostreae</name>
    <dbReference type="NCBI Taxonomy" id="1520892"/>
    <lineage>
        <taxon>Bacteria</taxon>
        <taxon>Pseudomonadati</taxon>
        <taxon>Bacteroidota</taxon>
        <taxon>Flavobacteriia</taxon>
        <taxon>Flavobacteriales</taxon>
        <taxon>Flavobacteriaceae</taxon>
        <taxon>Mariniflexile</taxon>
    </lineage>
</organism>
<gene>
    <name evidence="2" type="ORF">ACFFU9_05835</name>
</gene>
<dbReference type="RefSeq" id="WP_379860456.1">
    <property type="nucleotide sequence ID" value="NZ_JBHMFC010000016.1"/>
</dbReference>
<accession>A0ABV5F9X9</accession>
<dbReference type="Proteomes" id="UP001589585">
    <property type="component" value="Unassembled WGS sequence"/>
</dbReference>
<dbReference type="EMBL" id="JBHMFC010000016">
    <property type="protein sequence ID" value="MFB9056260.1"/>
    <property type="molecule type" value="Genomic_DNA"/>
</dbReference>
<comment type="caution">
    <text evidence="2">The sequence shown here is derived from an EMBL/GenBank/DDBJ whole genome shotgun (WGS) entry which is preliminary data.</text>
</comment>
<name>A0ABV5F9X9_9FLAO</name>
<keyword evidence="1" id="KW-0175">Coiled coil</keyword>
<keyword evidence="3" id="KW-1185">Reference proteome</keyword>
<evidence type="ECO:0000313" key="3">
    <source>
        <dbReference type="Proteomes" id="UP001589585"/>
    </source>
</evidence>